<keyword evidence="4" id="KW-0460">Magnesium</keyword>
<dbReference type="AlphaFoldDB" id="A0A4Y1QSQ0"/>
<proteinExistence type="predicted"/>
<reference evidence="5" key="1">
    <citation type="journal article" date="2019" name="Science">
        <title>Mutation of a bHLH transcription factor allowed almond domestication.</title>
        <authorList>
            <person name="Sanchez-Perez R."/>
            <person name="Pavan S."/>
            <person name="Mazzeo R."/>
            <person name="Moldovan C."/>
            <person name="Aiese Cigliano R."/>
            <person name="Del Cueto J."/>
            <person name="Ricciardi F."/>
            <person name="Lotti C."/>
            <person name="Ricciardi L."/>
            <person name="Dicenta F."/>
            <person name="Lopez-Marques R.L."/>
            <person name="Lindberg Moller B."/>
        </authorList>
    </citation>
    <scope>NUCLEOTIDE SEQUENCE</scope>
</reference>
<dbReference type="Gene3D" id="1.10.1200.270">
    <property type="entry name" value="Methyltransferase, alpha-helical capping domain"/>
    <property type="match status" value="1"/>
</dbReference>
<dbReference type="InterPro" id="IPR005299">
    <property type="entry name" value="MeTrfase_7"/>
</dbReference>
<evidence type="ECO:0000256" key="1">
    <source>
        <dbReference type="ARBA" id="ARBA00022603"/>
    </source>
</evidence>
<dbReference type="GO" id="GO:0008168">
    <property type="term" value="F:methyltransferase activity"/>
    <property type="evidence" value="ECO:0007669"/>
    <property type="project" value="UniProtKB-KW"/>
</dbReference>
<dbReference type="GO" id="GO:0032259">
    <property type="term" value="P:methylation"/>
    <property type="evidence" value="ECO:0007669"/>
    <property type="project" value="UniProtKB-KW"/>
</dbReference>
<dbReference type="EMBL" id="AP019297">
    <property type="protein sequence ID" value="BBG94895.1"/>
    <property type="molecule type" value="Genomic_DNA"/>
</dbReference>
<dbReference type="SUPFAM" id="SSF53335">
    <property type="entry name" value="S-adenosyl-L-methionine-dependent methyltransferases"/>
    <property type="match status" value="1"/>
</dbReference>
<feature type="non-terminal residue" evidence="5">
    <location>
        <position position="1"/>
    </location>
</feature>
<dbReference type="GO" id="GO:0046872">
    <property type="term" value="F:metal ion binding"/>
    <property type="evidence" value="ECO:0007669"/>
    <property type="project" value="UniProtKB-KW"/>
</dbReference>
<evidence type="ECO:0000313" key="5">
    <source>
        <dbReference type="EMBL" id="BBG94895.1"/>
    </source>
</evidence>
<dbReference type="InterPro" id="IPR029063">
    <property type="entry name" value="SAM-dependent_MTases_sf"/>
</dbReference>
<keyword evidence="1 5" id="KW-0489">Methyltransferase</keyword>
<name>A0A4Y1QSQ0_PRUDU</name>
<dbReference type="PANTHER" id="PTHR31009">
    <property type="entry name" value="S-ADENOSYL-L-METHIONINE:CARBOXYL METHYLTRANSFERASE FAMILY PROTEIN"/>
    <property type="match status" value="1"/>
</dbReference>
<sequence>NYWQWTAEWGLYIQHNYSKLLYETDRQTPSFCMRQTDRQTDRQTEMEVMQILHMNKGVGETSYAQNSKLQSKIISITKPIIHDAVQEILRSNNIESMGIADLGCSSGPNTLLLISEIIDAIIRTKSCSLGLHLSATTELRVFLNDLFSNDFNNIFMSLPAFYNKLKQEKGPELGSLFISATPGSFYGRLFPARSLHFVHSSSSLHWLSQVPPGLDSKAAGEALNKGKIYISKTSPQCVLDSYALQFHNDFSLFLKSRSEEMFGGGRMVLSLMGRPSYDPTTPASCYQWELLAHALMTLVSEGLIAEEKVDSFNAPYYAPCEEELSLALKKEGSFLMDSLEAFEIDWDGGGGDQELHHTFDMVGSGQKVAKTVRAVVESMLESHFGKDIMDHLFQCYAELVSNHLSKSRTRYINLVLVIIKKD</sequence>
<dbReference type="InterPro" id="IPR042086">
    <property type="entry name" value="MeTrfase_capping"/>
</dbReference>
<accession>A0A4Y1QSQ0</accession>
<keyword evidence="3" id="KW-0479">Metal-binding</keyword>
<protein>
    <submittedName>
        <fullName evidence="5">Jasmonic acid carboxyl methyltransferase</fullName>
    </submittedName>
</protein>
<keyword evidence="2 5" id="KW-0808">Transferase</keyword>
<evidence type="ECO:0000256" key="4">
    <source>
        <dbReference type="ARBA" id="ARBA00022842"/>
    </source>
</evidence>
<gene>
    <name evidence="5" type="ORF">Prudu_003288</name>
</gene>
<organism evidence="5">
    <name type="scientific">Prunus dulcis</name>
    <name type="common">Almond</name>
    <name type="synonym">Amygdalus dulcis</name>
    <dbReference type="NCBI Taxonomy" id="3755"/>
    <lineage>
        <taxon>Eukaryota</taxon>
        <taxon>Viridiplantae</taxon>
        <taxon>Streptophyta</taxon>
        <taxon>Embryophyta</taxon>
        <taxon>Tracheophyta</taxon>
        <taxon>Spermatophyta</taxon>
        <taxon>Magnoliopsida</taxon>
        <taxon>eudicotyledons</taxon>
        <taxon>Gunneridae</taxon>
        <taxon>Pentapetalae</taxon>
        <taxon>rosids</taxon>
        <taxon>fabids</taxon>
        <taxon>Rosales</taxon>
        <taxon>Rosaceae</taxon>
        <taxon>Amygdaloideae</taxon>
        <taxon>Amygdaleae</taxon>
        <taxon>Prunus</taxon>
    </lineage>
</organism>
<evidence type="ECO:0000256" key="2">
    <source>
        <dbReference type="ARBA" id="ARBA00022679"/>
    </source>
</evidence>
<evidence type="ECO:0000256" key="3">
    <source>
        <dbReference type="ARBA" id="ARBA00022723"/>
    </source>
</evidence>
<dbReference type="Gene3D" id="3.40.50.150">
    <property type="entry name" value="Vaccinia Virus protein VP39"/>
    <property type="match status" value="1"/>
</dbReference>
<dbReference type="Pfam" id="PF03492">
    <property type="entry name" value="Methyltransf_7"/>
    <property type="match status" value="1"/>
</dbReference>